<dbReference type="Pfam" id="PF00535">
    <property type="entry name" value="Glycos_transf_2"/>
    <property type="match status" value="1"/>
</dbReference>
<evidence type="ECO:0000313" key="6">
    <source>
        <dbReference type="Proteomes" id="UP000230935"/>
    </source>
</evidence>
<accession>A0A2H0W2C0</accession>
<dbReference type="InterPro" id="IPR029044">
    <property type="entry name" value="Nucleotide-diphossugar_trans"/>
</dbReference>
<evidence type="ECO:0000256" key="1">
    <source>
        <dbReference type="ARBA" id="ARBA00006739"/>
    </source>
</evidence>
<evidence type="ECO:0000256" key="3">
    <source>
        <dbReference type="ARBA" id="ARBA00022679"/>
    </source>
</evidence>
<dbReference type="CDD" id="cd04186">
    <property type="entry name" value="GT_2_like_c"/>
    <property type="match status" value="1"/>
</dbReference>
<evidence type="ECO:0000259" key="4">
    <source>
        <dbReference type="Pfam" id="PF00535"/>
    </source>
</evidence>
<reference evidence="6" key="1">
    <citation type="submission" date="2017-09" db="EMBL/GenBank/DDBJ databases">
        <title>Depth-based differentiation of microbial function through sediment-hosted aquifers and enrichment of novel symbionts in the deep terrestrial subsurface.</title>
        <authorList>
            <person name="Probst A.J."/>
            <person name="Ladd B."/>
            <person name="Jarett J.K."/>
            <person name="Geller-Mcgrath D.E."/>
            <person name="Sieber C.M.K."/>
            <person name="Emerson J.B."/>
            <person name="Anantharaman K."/>
            <person name="Thomas B.C."/>
            <person name="Malmstrom R."/>
            <person name="Stieglmeier M."/>
            <person name="Klingl A."/>
            <person name="Woyke T."/>
            <person name="Ryan C.M."/>
            <person name="Banfield J.F."/>
        </authorList>
    </citation>
    <scope>NUCLEOTIDE SEQUENCE [LARGE SCALE GENOMIC DNA]</scope>
</reference>
<comment type="caution">
    <text evidence="5">The sequence shown here is derived from an EMBL/GenBank/DDBJ whole genome shotgun (WGS) entry which is preliminary data.</text>
</comment>
<dbReference type="InterPro" id="IPR001173">
    <property type="entry name" value="Glyco_trans_2-like"/>
</dbReference>
<dbReference type="GO" id="GO:0016757">
    <property type="term" value="F:glycosyltransferase activity"/>
    <property type="evidence" value="ECO:0007669"/>
    <property type="project" value="UniProtKB-KW"/>
</dbReference>
<keyword evidence="3" id="KW-0808">Transferase</keyword>
<dbReference type="EMBL" id="PEZZ01000004">
    <property type="protein sequence ID" value="PIS05513.1"/>
    <property type="molecule type" value="Genomic_DNA"/>
</dbReference>
<organism evidence="5 6">
    <name type="scientific">Candidatus Buchananbacteria bacterium CG10_big_fil_rev_8_21_14_0_10_42_9</name>
    <dbReference type="NCBI Taxonomy" id="1974526"/>
    <lineage>
        <taxon>Bacteria</taxon>
        <taxon>Candidatus Buchananiibacteriota</taxon>
    </lineage>
</organism>
<evidence type="ECO:0000256" key="2">
    <source>
        <dbReference type="ARBA" id="ARBA00022676"/>
    </source>
</evidence>
<dbReference type="PANTHER" id="PTHR43179">
    <property type="entry name" value="RHAMNOSYLTRANSFERASE WBBL"/>
    <property type="match status" value="1"/>
</dbReference>
<dbReference type="AlphaFoldDB" id="A0A2H0W2C0"/>
<name>A0A2H0W2C0_9BACT</name>
<comment type="similarity">
    <text evidence="1">Belongs to the glycosyltransferase 2 family.</text>
</comment>
<dbReference type="Proteomes" id="UP000230935">
    <property type="component" value="Unassembled WGS sequence"/>
</dbReference>
<sequence length="354" mass="41027">MKKSSMPALKQKSVTVVIVVWNSERYIQDVLQSIIEQTYKDVTILVIDNGSIDETVKIIRTDFPQVRILQNFRNLGFAKAYNQGMKLARTDLVLIMNHDVIMHQDAVKQLVKATDRHPQAGSWSPKLYTLFVQDIDPESQGSNLKEFIKSDKLDAAGLEVFKSRQVQNRGEGESDAPQYNTEREVFGFTGACVLFSKDVLDQIAVRGQYFDETFFAYKEDFDLSWRMLLYGFDHWFIPAAVGWHFRSFKRAANESVRAVVANRRQASFLMKLHSLTNNQLVLIKNDDWQNFLKHLPWIIGRNIMMLGYSLFFDPGLLFKSVRMFFKALPTAISSRRIIKSHQQISPAKIRRWFK</sequence>
<feature type="domain" description="Glycosyltransferase 2-like" evidence="4">
    <location>
        <begin position="15"/>
        <end position="122"/>
    </location>
</feature>
<dbReference type="PANTHER" id="PTHR43179:SF12">
    <property type="entry name" value="GALACTOFURANOSYLTRANSFERASE GLFT2"/>
    <property type="match status" value="1"/>
</dbReference>
<proteinExistence type="inferred from homology"/>
<evidence type="ECO:0000313" key="5">
    <source>
        <dbReference type="EMBL" id="PIS05513.1"/>
    </source>
</evidence>
<protein>
    <recommendedName>
        <fullName evidence="4">Glycosyltransferase 2-like domain-containing protein</fullName>
    </recommendedName>
</protein>
<dbReference type="Gene3D" id="3.90.550.10">
    <property type="entry name" value="Spore Coat Polysaccharide Biosynthesis Protein SpsA, Chain A"/>
    <property type="match status" value="1"/>
</dbReference>
<dbReference type="SUPFAM" id="SSF53448">
    <property type="entry name" value="Nucleotide-diphospho-sugar transferases"/>
    <property type="match status" value="1"/>
</dbReference>
<gene>
    <name evidence="5" type="ORF">COT81_00670</name>
</gene>
<keyword evidence="2" id="KW-0328">Glycosyltransferase</keyword>